<dbReference type="EMBL" id="VJWA01000002">
    <property type="protein sequence ID" value="TRW14685.1"/>
    <property type="molecule type" value="Genomic_DNA"/>
</dbReference>
<dbReference type="AlphaFoldDB" id="A0A552U8Z6"/>
<dbReference type="PANTHER" id="PTHR43584">
    <property type="entry name" value="NUCLEOTIDYL TRANSFERASE"/>
    <property type="match status" value="1"/>
</dbReference>
<dbReference type="InterPro" id="IPR050065">
    <property type="entry name" value="GlmU-like"/>
</dbReference>
<feature type="domain" description="Nucleotidyl transferase" evidence="3">
    <location>
        <begin position="36"/>
        <end position="177"/>
    </location>
</feature>
<proteinExistence type="predicted"/>
<gene>
    <name evidence="4" type="ORF">FMM06_13435</name>
</gene>
<name>A0A552U8Z6_9SPHN</name>
<dbReference type="OrthoDB" id="9788272at2"/>
<dbReference type="Proteomes" id="UP000317894">
    <property type="component" value="Unassembled WGS sequence"/>
</dbReference>
<dbReference type="GO" id="GO:0016779">
    <property type="term" value="F:nucleotidyltransferase activity"/>
    <property type="evidence" value="ECO:0007669"/>
    <property type="project" value="UniProtKB-KW"/>
</dbReference>
<protein>
    <submittedName>
        <fullName evidence="4">Nucleotidyltransferase family protein</fullName>
    </submittedName>
</protein>
<keyword evidence="1 4" id="KW-0808">Transferase</keyword>
<dbReference type="SUPFAM" id="SSF53448">
    <property type="entry name" value="Nucleotide-diphospho-sugar transferases"/>
    <property type="match status" value="1"/>
</dbReference>
<dbReference type="CDD" id="cd06422">
    <property type="entry name" value="NTP_transferase_like_1"/>
    <property type="match status" value="1"/>
</dbReference>
<evidence type="ECO:0000256" key="2">
    <source>
        <dbReference type="ARBA" id="ARBA00022695"/>
    </source>
</evidence>
<reference evidence="4 5" key="1">
    <citation type="submission" date="2019-07" db="EMBL/GenBank/DDBJ databases">
        <title>Novel species isolated from glacier.</title>
        <authorList>
            <person name="Liu Q."/>
            <person name="Xin Y.-H."/>
        </authorList>
    </citation>
    <scope>NUCLEOTIDE SEQUENCE [LARGE SCALE GENOMIC DNA]</scope>
    <source>
        <strain evidence="4 5">LB1R16</strain>
    </source>
</reference>
<sequence length="266" mass="29353">MVRRERPRVGARTVKPRFAAPLALRPAIDVAVPSSAMVLAAGLGKRMRPLTATRPKPLIEVAGRTLLDRALDHLVTAGVGRAVINTHYFADQIDAHVRGRRDLDIRLSDERGQLLETGGGVTKALPLIDADPFYVVNSDNLYVDGSVDTLKLLAQRWDPEAMDALLLLVPLARACGYEGRGDFHMDAAGHIRRRVEHRVAPYVYSGIQLLSKRLFEAQPVEPFSMWRVWDSLLASKRLYGIVHSGLWFHVGTPAAVTETEALLAIS</sequence>
<evidence type="ECO:0000256" key="1">
    <source>
        <dbReference type="ARBA" id="ARBA00022679"/>
    </source>
</evidence>
<evidence type="ECO:0000313" key="5">
    <source>
        <dbReference type="Proteomes" id="UP000317894"/>
    </source>
</evidence>
<dbReference type="InterPro" id="IPR029044">
    <property type="entry name" value="Nucleotide-diphossugar_trans"/>
</dbReference>
<evidence type="ECO:0000259" key="3">
    <source>
        <dbReference type="Pfam" id="PF00483"/>
    </source>
</evidence>
<keyword evidence="5" id="KW-1185">Reference proteome</keyword>
<accession>A0A552U8Z6</accession>
<dbReference type="PANTHER" id="PTHR43584:SF8">
    <property type="entry name" value="N-ACETYLMURAMATE ALPHA-1-PHOSPHATE URIDYLYLTRANSFERASE"/>
    <property type="match status" value="1"/>
</dbReference>
<comment type="caution">
    <text evidence="4">The sequence shown here is derived from an EMBL/GenBank/DDBJ whole genome shotgun (WGS) entry which is preliminary data.</text>
</comment>
<organism evidence="4 5">
    <name type="scientific">Glacieibacterium frigidum</name>
    <dbReference type="NCBI Taxonomy" id="2593303"/>
    <lineage>
        <taxon>Bacteria</taxon>
        <taxon>Pseudomonadati</taxon>
        <taxon>Pseudomonadota</taxon>
        <taxon>Alphaproteobacteria</taxon>
        <taxon>Sphingomonadales</taxon>
        <taxon>Sphingosinicellaceae</taxon>
        <taxon>Glacieibacterium</taxon>
    </lineage>
</organism>
<dbReference type="Pfam" id="PF00483">
    <property type="entry name" value="NTP_transferase"/>
    <property type="match status" value="1"/>
</dbReference>
<dbReference type="InterPro" id="IPR005835">
    <property type="entry name" value="NTP_transferase_dom"/>
</dbReference>
<evidence type="ECO:0000313" key="4">
    <source>
        <dbReference type="EMBL" id="TRW14685.1"/>
    </source>
</evidence>
<keyword evidence="2" id="KW-0548">Nucleotidyltransferase</keyword>
<dbReference type="Gene3D" id="3.90.550.10">
    <property type="entry name" value="Spore Coat Polysaccharide Biosynthesis Protein SpsA, Chain A"/>
    <property type="match status" value="1"/>
</dbReference>